<evidence type="ECO:0000259" key="1">
    <source>
        <dbReference type="Pfam" id="PF06985"/>
    </source>
</evidence>
<dbReference type="PANTHER" id="PTHR33112">
    <property type="entry name" value="DOMAIN PROTEIN, PUTATIVE-RELATED"/>
    <property type="match status" value="1"/>
</dbReference>
<comment type="caution">
    <text evidence="2">The sequence shown here is derived from an EMBL/GenBank/DDBJ whole genome shotgun (WGS) entry which is preliminary data.</text>
</comment>
<sequence length="610" mass="68792">MSDDAPFPQVNYTQIQRWRSHCTHSHEESCNDRYTELLSKQLSNLKFVDVIDGNLVTLPVTTPFVALSYVWGDVPVFKMTSSNIHLVQQPGSLLGMNPDVILPDTIRDAIHVVKELGQRYLWVDCLCVAQDADYGHMEAMLKAMARIYASAEFTIVAAAGENANHGLCGVGGSSRPRTLDDIPNDESDSYDGWPWESKWASRGWTFQEGLFSRRLLIFEGDVAWICGQCTWLEGDDQTEYMGDPDLWAPRPSEERAHLGLPMGLMSLLPRVPSFGRWGMLVENFSARSLTFATDHQKAFAGATEAMNHTFPGGIFHGLPEFFFDIALLWMHKQPEGINVGERAGFQRRGKDTPSWSWIGWHGAIQCLSAWYPFFAGVYRGSDDFRSWTALTPLKPVSRFWKVNPITKEYVPIRNKFYSFQTLRQQPDAPLPVGWHRHEHPRSDYFTYDKDPKNFNYAHPLPETDSTTTALNPQTSFSHILHCSGPIATLSLRPGFFYIESEIFAHLTDSSHAIVGSIFIHNHPDPDSLEPGVPCDLLALSEAVIQDPSRMDEHSTRHPQEWDARKDPELRFYNVMALSWTGGVAVRLGIGKVGKKAWDALGAEVRTFSLG</sequence>
<dbReference type="InterPro" id="IPR010730">
    <property type="entry name" value="HET"/>
</dbReference>
<dbReference type="EMBL" id="ML996102">
    <property type="protein sequence ID" value="KAF2739957.1"/>
    <property type="molecule type" value="Genomic_DNA"/>
</dbReference>
<dbReference type="Proteomes" id="UP000799444">
    <property type="component" value="Unassembled WGS sequence"/>
</dbReference>
<proteinExistence type="predicted"/>
<dbReference type="Pfam" id="PF06985">
    <property type="entry name" value="HET"/>
    <property type="match status" value="1"/>
</dbReference>
<gene>
    <name evidence="2" type="ORF">EJ04DRAFT_261341</name>
</gene>
<evidence type="ECO:0000313" key="3">
    <source>
        <dbReference type="Proteomes" id="UP000799444"/>
    </source>
</evidence>
<keyword evidence="3" id="KW-1185">Reference proteome</keyword>
<feature type="domain" description="Heterokaryon incompatibility" evidence="1">
    <location>
        <begin position="64"/>
        <end position="208"/>
    </location>
</feature>
<dbReference type="OrthoDB" id="5428863at2759"/>
<organism evidence="2 3">
    <name type="scientific">Polyplosphaeria fusca</name>
    <dbReference type="NCBI Taxonomy" id="682080"/>
    <lineage>
        <taxon>Eukaryota</taxon>
        <taxon>Fungi</taxon>
        <taxon>Dikarya</taxon>
        <taxon>Ascomycota</taxon>
        <taxon>Pezizomycotina</taxon>
        <taxon>Dothideomycetes</taxon>
        <taxon>Pleosporomycetidae</taxon>
        <taxon>Pleosporales</taxon>
        <taxon>Tetraplosphaeriaceae</taxon>
        <taxon>Polyplosphaeria</taxon>
    </lineage>
</organism>
<reference evidence="2" key="1">
    <citation type="journal article" date="2020" name="Stud. Mycol.">
        <title>101 Dothideomycetes genomes: a test case for predicting lifestyles and emergence of pathogens.</title>
        <authorList>
            <person name="Haridas S."/>
            <person name="Albert R."/>
            <person name="Binder M."/>
            <person name="Bloem J."/>
            <person name="Labutti K."/>
            <person name="Salamov A."/>
            <person name="Andreopoulos B."/>
            <person name="Baker S."/>
            <person name="Barry K."/>
            <person name="Bills G."/>
            <person name="Bluhm B."/>
            <person name="Cannon C."/>
            <person name="Castanera R."/>
            <person name="Culley D."/>
            <person name="Daum C."/>
            <person name="Ezra D."/>
            <person name="Gonzalez J."/>
            <person name="Henrissat B."/>
            <person name="Kuo A."/>
            <person name="Liang C."/>
            <person name="Lipzen A."/>
            <person name="Lutzoni F."/>
            <person name="Magnuson J."/>
            <person name="Mondo S."/>
            <person name="Nolan M."/>
            <person name="Ohm R."/>
            <person name="Pangilinan J."/>
            <person name="Park H.-J."/>
            <person name="Ramirez L."/>
            <person name="Alfaro M."/>
            <person name="Sun H."/>
            <person name="Tritt A."/>
            <person name="Yoshinaga Y."/>
            <person name="Zwiers L.-H."/>
            <person name="Turgeon B."/>
            <person name="Goodwin S."/>
            <person name="Spatafora J."/>
            <person name="Crous P."/>
            <person name="Grigoriev I."/>
        </authorList>
    </citation>
    <scope>NUCLEOTIDE SEQUENCE</scope>
    <source>
        <strain evidence="2">CBS 125425</strain>
    </source>
</reference>
<protein>
    <submittedName>
        <fullName evidence="2">HET-domain-containing protein</fullName>
    </submittedName>
</protein>
<dbReference type="PANTHER" id="PTHR33112:SF1">
    <property type="entry name" value="HETEROKARYON INCOMPATIBILITY DOMAIN-CONTAINING PROTEIN"/>
    <property type="match status" value="1"/>
</dbReference>
<accession>A0A9P4RAT8</accession>
<evidence type="ECO:0000313" key="2">
    <source>
        <dbReference type="EMBL" id="KAF2739957.1"/>
    </source>
</evidence>
<dbReference type="AlphaFoldDB" id="A0A9P4RAT8"/>
<name>A0A9P4RAT8_9PLEO</name>